<dbReference type="EMBL" id="CAJGYM010000060">
    <property type="protein sequence ID" value="CAD6195778.1"/>
    <property type="molecule type" value="Genomic_DNA"/>
</dbReference>
<reference evidence="1" key="1">
    <citation type="submission" date="2020-10" db="EMBL/GenBank/DDBJ databases">
        <authorList>
            <person name="Kikuchi T."/>
        </authorList>
    </citation>
    <scope>NUCLEOTIDE SEQUENCE</scope>
    <source>
        <strain evidence="1">NKZ352</strain>
    </source>
</reference>
<name>A0A8S1HN25_9PELO</name>
<protein>
    <submittedName>
        <fullName evidence="1">Uncharacterized protein</fullName>
    </submittedName>
</protein>
<sequence length="101" mass="11202">MISKERFQGAVVSKEEIKRTLKSDFGPTCLAILTSVPHIVGGSAHLLCNCHKEHRQTFLDCVIGFSSTEHRITSSPDVPSLSFRTRQSVRSHLITAYPVAH</sequence>
<accession>A0A8S1HN25</accession>
<evidence type="ECO:0000313" key="1">
    <source>
        <dbReference type="EMBL" id="CAD6195778.1"/>
    </source>
</evidence>
<evidence type="ECO:0000313" key="2">
    <source>
        <dbReference type="Proteomes" id="UP000835052"/>
    </source>
</evidence>
<dbReference type="Proteomes" id="UP000835052">
    <property type="component" value="Unassembled WGS sequence"/>
</dbReference>
<keyword evidence="2" id="KW-1185">Reference proteome</keyword>
<gene>
    <name evidence="1" type="ORF">CAUJ_LOCUS11697</name>
</gene>
<comment type="caution">
    <text evidence="1">The sequence shown here is derived from an EMBL/GenBank/DDBJ whole genome shotgun (WGS) entry which is preliminary data.</text>
</comment>
<proteinExistence type="predicted"/>
<dbReference type="AlphaFoldDB" id="A0A8S1HN25"/>
<organism evidence="1 2">
    <name type="scientific">Caenorhabditis auriculariae</name>
    <dbReference type="NCBI Taxonomy" id="2777116"/>
    <lineage>
        <taxon>Eukaryota</taxon>
        <taxon>Metazoa</taxon>
        <taxon>Ecdysozoa</taxon>
        <taxon>Nematoda</taxon>
        <taxon>Chromadorea</taxon>
        <taxon>Rhabditida</taxon>
        <taxon>Rhabditina</taxon>
        <taxon>Rhabditomorpha</taxon>
        <taxon>Rhabditoidea</taxon>
        <taxon>Rhabditidae</taxon>
        <taxon>Peloderinae</taxon>
        <taxon>Caenorhabditis</taxon>
    </lineage>
</organism>